<dbReference type="GeneID" id="18821586"/>
<evidence type="ECO:0000313" key="2">
    <source>
        <dbReference type="EMBL" id="EGO18606.1"/>
    </source>
</evidence>
<feature type="compositionally biased region" description="Polar residues" evidence="1">
    <location>
        <begin position="282"/>
        <end position="292"/>
    </location>
</feature>
<proteinExistence type="predicted"/>
<feature type="region of interest" description="Disordered" evidence="1">
    <location>
        <begin position="144"/>
        <end position="163"/>
    </location>
</feature>
<dbReference type="AlphaFoldDB" id="F8PE09"/>
<protein>
    <submittedName>
        <fullName evidence="2">Uncharacterized protein</fullName>
    </submittedName>
</protein>
<accession>F8PE09</accession>
<dbReference type="OrthoDB" id="2685556at2759"/>
<dbReference type="EMBL" id="GL945447">
    <property type="protein sequence ID" value="EGO18606.1"/>
    <property type="molecule type" value="Genomic_DNA"/>
</dbReference>
<dbReference type="KEGG" id="sla:SERLADRAFT_480772"/>
<dbReference type="HOGENOM" id="CLU_057364_0_0_1"/>
<feature type="region of interest" description="Disordered" evidence="1">
    <location>
        <begin position="1"/>
        <end position="79"/>
    </location>
</feature>
<feature type="compositionally biased region" description="Polar residues" evidence="1">
    <location>
        <begin position="246"/>
        <end position="257"/>
    </location>
</feature>
<gene>
    <name evidence="2" type="ORF">SERLADRAFT_480772</name>
</gene>
<name>F8PE09_SERL9</name>
<dbReference type="Proteomes" id="UP000008064">
    <property type="component" value="Unassembled WGS sequence"/>
</dbReference>
<dbReference type="RefSeq" id="XP_007324633.1">
    <property type="nucleotide sequence ID" value="XM_007324571.1"/>
</dbReference>
<reference evidence="2" key="1">
    <citation type="submission" date="2011-04" db="EMBL/GenBank/DDBJ databases">
        <title>Evolution of plant cell wall degrading machinery underlies the functional diversity of forest fungi.</title>
        <authorList>
            <consortium name="US DOE Joint Genome Institute (JGI-PGF)"/>
            <person name="Eastwood D.C."/>
            <person name="Floudas D."/>
            <person name="Binder M."/>
            <person name="Majcherczyk A."/>
            <person name="Schneider P."/>
            <person name="Aerts A."/>
            <person name="Asiegbu F.O."/>
            <person name="Baker S.E."/>
            <person name="Barry K."/>
            <person name="Bendiksby M."/>
            <person name="Blumentritt M."/>
            <person name="Coutinho P.M."/>
            <person name="Cullen D."/>
            <person name="Cullen D."/>
            <person name="Gathman A."/>
            <person name="Goodell B."/>
            <person name="Henrissat B."/>
            <person name="Ihrmark K."/>
            <person name="Kauserud H."/>
            <person name="Kohler A."/>
            <person name="LaButti K."/>
            <person name="Lapidus A."/>
            <person name="Lavin J.L."/>
            <person name="Lee Y.-H."/>
            <person name="Lindquist E."/>
            <person name="Lilly W."/>
            <person name="Lucas S."/>
            <person name="Morin E."/>
            <person name="Murat C."/>
            <person name="Oguiza J.A."/>
            <person name="Park J."/>
            <person name="Pisabarro A.G."/>
            <person name="Riley R."/>
            <person name="Rosling A."/>
            <person name="Salamov A."/>
            <person name="Schmidt O."/>
            <person name="Schmutz J."/>
            <person name="Skrede I."/>
            <person name="Stenlid J."/>
            <person name="Wiebenga A."/>
            <person name="Xie X."/>
            <person name="Kues U."/>
            <person name="Hibbett D.S."/>
            <person name="Hoffmeister D."/>
            <person name="Hogberg N."/>
            <person name="Martin F."/>
            <person name="Grigoriev I.V."/>
            <person name="Watkinson S.C."/>
        </authorList>
    </citation>
    <scope>NUCLEOTIDE SEQUENCE</scope>
    <source>
        <strain evidence="2">S7.9</strain>
    </source>
</reference>
<sequence length="380" mass="41680">MLPNTYARPMASKTGLPSSPASARSRRHEHHESNITQRTAPQSLRQLRPQRSTPAISVSRDSSASAPPLPNRYTRTDPRLKEAVSAFSGRNIKGTSHGSDGFPPASRSLTPGTTLLQVESMKVEVYASPHHTSVQDVRPEFLPEPKAVPTQGPISDTTVDDHKSMPTLGDEYSIWNRITTAAASVLTVNVNKAWTSKISTFSGEETPPGQESRLSRAMKAYHLEKARDPSDLPEWLFTEDERRLTSSSRFVGTQAPENTAIDRPASSPPRSTNLRDIYDQAAMSTPSRITESSTRRVQSDVGVVPSKATNRLKALRDEKRNALGIRSNVHFGEPDVEQPSSLKRGGGNSITESRGDSGIDVSYRPQRVARPGLPSRPRVY</sequence>
<feature type="region of interest" description="Disordered" evidence="1">
    <location>
        <begin position="246"/>
        <end position="273"/>
    </location>
</feature>
<feature type="region of interest" description="Disordered" evidence="1">
    <location>
        <begin position="282"/>
        <end position="301"/>
    </location>
</feature>
<feature type="compositionally biased region" description="Polar residues" evidence="1">
    <location>
        <begin position="34"/>
        <end position="65"/>
    </location>
</feature>
<organism>
    <name type="scientific">Serpula lacrymans var. lacrymans (strain S7.9)</name>
    <name type="common">Dry rot fungus</name>
    <dbReference type="NCBI Taxonomy" id="578457"/>
    <lineage>
        <taxon>Eukaryota</taxon>
        <taxon>Fungi</taxon>
        <taxon>Dikarya</taxon>
        <taxon>Basidiomycota</taxon>
        <taxon>Agaricomycotina</taxon>
        <taxon>Agaricomycetes</taxon>
        <taxon>Agaricomycetidae</taxon>
        <taxon>Boletales</taxon>
        <taxon>Coniophorineae</taxon>
        <taxon>Serpulaceae</taxon>
        <taxon>Serpula</taxon>
    </lineage>
</organism>
<feature type="region of interest" description="Disordered" evidence="1">
    <location>
        <begin position="325"/>
        <end position="380"/>
    </location>
</feature>
<evidence type="ECO:0000256" key="1">
    <source>
        <dbReference type="SAM" id="MobiDB-lite"/>
    </source>
</evidence>